<feature type="compositionally biased region" description="Basic and acidic residues" evidence="5">
    <location>
        <begin position="208"/>
        <end position="228"/>
    </location>
</feature>
<dbReference type="PANTHER" id="PTHR15549:SF26">
    <property type="entry name" value="AXIAL BUDDING PATTERN PROTEIN 2-RELATED"/>
    <property type="match status" value="1"/>
</dbReference>
<evidence type="ECO:0000313" key="8">
    <source>
        <dbReference type="Proteomes" id="UP000772434"/>
    </source>
</evidence>
<organism evidence="7 8">
    <name type="scientific">Rhodocollybia butyracea</name>
    <dbReference type="NCBI Taxonomy" id="206335"/>
    <lineage>
        <taxon>Eukaryota</taxon>
        <taxon>Fungi</taxon>
        <taxon>Dikarya</taxon>
        <taxon>Basidiomycota</taxon>
        <taxon>Agaricomycotina</taxon>
        <taxon>Agaricomycetes</taxon>
        <taxon>Agaricomycetidae</taxon>
        <taxon>Agaricales</taxon>
        <taxon>Marasmiineae</taxon>
        <taxon>Omphalotaceae</taxon>
        <taxon>Rhodocollybia</taxon>
    </lineage>
</organism>
<feature type="region of interest" description="Disordered" evidence="5">
    <location>
        <begin position="96"/>
        <end position="237"/>
    </location>
</feature>
<evidence type="ECO:0000256" key="4">
    <source>
        <dbReference type="ARBA" id="ARBA00023136"/>
    </source>
</evidence>
<evidence type="ECO:0000256" key="6">
    <source>
        <dbReference type="SAM" id="Phobius"/>
    </source>
</evidence>
<reference evidence="7" key="1">
    <citation type="submission" date="2020-11" db="EMBL/GenBank/DDBJ databases">
        <authorList>
            <consortium name="DOE Joint Genome Institute"/>
            <person name="Ahrendt S."/>
            <person name="Riley R."/>
            <person name="Andreopoulos W."/>
            <person name="Labutti K."/>
            <person name="Pangilinan J."/>
            <person name="Ruiz-Duenas F.J."/>
            <person name="Barrasa J.M."/>
            <person name="Sanchez-Garcia M."/>
            <person name="Camarero S."/>
            <person name="Miyauchi S."/>
            <person name="Serrano A."/>
            <person name="Linde D."/>
            <person name="Babiker R."/>
            <person name="Drula E."/>
            <person name="Ayuso-Fernandez I."/>
            <person name="Pacheco R."/>
            <person name="Padilla G."/>
            <person name="Ferreira P."/>
            <person name="Barriuso J."/>
            <person name="Kellner H."/>
            <person name="Castanera R."/>
            <person name="Alfaro M."/>
            <person name="Ramirez L."/>
            <person name="Pisabarro A.G."/>
            <person name="Kuo A."/>
            <person name="Tritt A."/>
            <person name="Lipzen A."/>
            <person name="He G."/>
            <person name="Yan M."/>
            <person name="Ng V."/>
            <person name="Cullen D."/>
            <person name="Martin F."/>
            <person name="Rosso M.-N."/>
            <person name="Henrissat B."/>
            <person name="Hibbett D."/>
            <person name="Martinez A.T."/>
            <person name="Grigoriev I.V."/>
        </authorList>
    </citation>
    <scope>NUCLEOTIDE SEQUENCE</scope>
    <source>
        <strain evidence="7">AH 40177</strain>
    </source>
</reference>
<dbReference type="Proteomes" id="UP000772434">
    <property type="component" value="Unassembled WGS sequence"/>
</dbReference>
<protein>
    <submittedName>
        <fullName evidence="7">Uncharacterized protein</fullName>
    </submittedName>
</protein>
<feature type="compositionally biased region" description="Polar residues" evidence="5">
    <location>
        <begin position="101"/>
        <end position="132"/>
    </location>
</feature>
<feature type="transmembrane region" description="Helical" evidence="6">
    <location>
        <begin position="29"/>
        <end position="52"/>
    </location>
</feature>
<dbReference type="GO" id="GO:0016020">
    <property type="term" value="C:membrane"/>
    <property type="evidence" value="ECO:0007669"/>
    <property type="project" value="UniProtKB-SubCell"/>
</dbReference>
<comment type="caution">
    <text evidence="7">The sequence shown here is derived from an EMBL/GenBank/DDBJ whole genome shotgun (WGS) entry which is preliminary data.</text>
</comment>
<comment type="subcellular location">
    <subcellularLocation>
        <location evidence="1">Membrane</location>
        <topology evidence="1">Single-pass membrane protein</topology>
    </subcellularLocation>
</comment>
<dbReference type="EMBL" id="JADNRY010000032">
    <property type="protein sequence ID" value="KAF9071442.1"/>
    <property type="molecule type" value="Genomic_DNA"/>
</dbReference>
<gene>
    <name evidence="7" type="ORF">BDP27DRAFT_518276</name>
</gene>
<evidence type="ECO:0000313" key="7">
    <source>
        <dbReference type="EMBL" id="KAF9071442.1"/>
    </source>
</evidence>
<accession>A0A9P5PZP0</accession>
<proteinExistence type="predicted"/>
<keyword evidence="4 6" id="KW-0472">Membrane</keyword>
<evidence type="ECO:0000256" key="3">
    <source>
        <dbReference type="ARBA" id="ARBA00022989"/>
    </source>
</evidence>
<dbReference type="AlphaFoldDB" id="A0A9P5PZP0"/>
<evidence type="ECO:0000256" key="1">
    <source>
        <dbReference type="ARBA" id="ARBA00004167"/>
    </source>
</evidence>
<dbReference type="PANTHER" id="PTHR15549">
    <property type="entry name" value="PAIRED IMMUNOGLOBULIN-LIKE TYPE 2 RECEPTOR"/>
    <property type="match status" value="1"/>
</dbReference>
<dbReference type="InterPro" id="IPR051694">
    <property type="entry name" value="Immunoregulatory_rcpt-like"/>
</dbReference>
<evidence type="ECO:0000256" key="2">
    <source>
        <dbReference type="ARBA" id="ARBA00022692"/>
    </source>
</evidence>
<keyword evidence="8" id="KW-1185">Reference proteome</keyword>
<sequence length="237" mass="25207">MYALLALNLPKKDVSGFASSNGSSKKSNAGAIAGGVVGGIAFIALIGLALLFSRRRRIESVRNYNDDKAGGFAMMFRPKKPRVYASQEALSGYQIEPFGSSERNFTDTPGGTTSRSNIVGTPSHYTTSSSGEPNPHRGPMYPPVPIADSSRAPLHVNNAGDEEEGYPSQAPPLPRKAIPATTASSIPSSTSGPSVVSSSEPSGSSDAAELRNEVENLRREMQEMRSRTAYEPPPEYQ</sequence>
<dbReference type="Gene3D" id="1.20.5.510">
    <property type="entry name" value="Single helix bin"/>
    <property type="match status" value="1"/>
</dbReference>
<evidence type="ECO:0000256" key="5">
    <source>
        <dbReference type="SAM" id="MobiDB-lite"/>
    </source>
</evidence>
<dbReference type="GO" id="GO:0071944">
    <property type="term" value="C:cell periphery"/>
    <property type="evidence" value="ECO:0007669"/>
    <property type="project" value="UniProtKB-ARBA"/>
</dbReference>
<keyword evidence="3 6" id="KW-1133">Transmembrane helix</keyword>
<feature type="compositionally biased region" description="Low complexity" evidence="5">
    <location>
        <begin position="177"/>
        <end position="207"/>
    </location>
</feature>
<keyword evidence="2 6" id="KW-0812">Transmembrane</keyword>
<name>A0A9P5PZP0_9AGAR</name>